<comment type="caution">
    <text evidence="1">The sequence shown here is derived from an EMBL/GenBank/DDBJ whole genome shotgun (WGS) entry which is preliminary data.</text>
</comment>
<gene>
    <name evidence="1" type="ORF">O6H91_05G127500</name>
</gene>
<keyword evidence="2" id="KW-1185">Reference proteome</keyword>
<evidence type="ECO:0000313" key="2">
    <source>
        <dbReference type="Proteomes" id="UP001162992"/>
    </source>
</evidence>
<reference evidence="2" key="1">
    <citation type="journal article" date="2024" name="Proc. Natl. Acad. Sci. U.S.A.">
        <title>Extraordinary preservation of gene collinearity over three hundred million years revealed in homosporous lycophytes.</title>
        <authorList>
            <person name="Li C."/>
            <person name="Wickell D."/>
            <person name="Kuo L.Y."/>
            <person name="Chen X."/>
            <person name="Nie B."/>
            <person name="Liao X."/>
            <person name="Peng D."/>
            <person name="Ji J."/>
            <person name="Jenkins J."/>
            <person name="Williams M."/>
            <person name="Shu S."/>
            <person name="Plott C."/>
            <person name="Barry K."/>
            <person name="Rajasekar S."/>
            <person name="Grimwood J."/>
            <person name="Han X."/>
            <person name="Sun S."/>
            <person name="Hou Z."/>
            <person name="He W."/>
            <person name="Dai G."/>
            <person name="Sun C."/>
            <person name="Schmutz J."/>
            <person name="Leebens-Mack J.H."/>
            <person name="Li F.W."/>
            <person name="Wang L."/>
        </authorList>
    </citation>
    <scope>NUCLEOTIDE SEQUENCE [LARGE SCALE GENOMIC DNA]</scope>
    <source>
        <strain evidence="2">cv. PW_Plant_1</strain>
    </source>
</reference>
<evidence type="ECO:0000313" key="1">
    <source>
        <dbReference type="EMBL" id="KAJ7557459.1"/>
    </source>
</evidence>
<name>A0ACC2DSY6_DIPCM</name>
<proteinExistence type="predicted"/>
<organism evidence="1 2">
    <name type="scientific">Diphasiastrum complanatum</name>
    <name type="common">Issler's clubmoss</name>
    <name type="synonym">Lycopodium complanatum</name>
    <dbReference type="NCBI Taxonomy" id="34168"/>
    <lineage>
        <taxon>Eukaryota</taxon>
        <taxon>Viridiplantae</taxon>
        <taxon>Streptophyta</taxon>
        <taxon>Embryophyta</taxon>
        <taxon>Tracheophyta</taxon>
        <taxon>Lycopodiopsida</taxon>
        <taxon>Lycopodiales</taxon>
        <taxon>Lycopodiaceae</taxon>
        <taxon>Lycopodioideae</taxon>
        <taxon>Diphasiastrum</taxon>
    </lineage>
</organism>
<sequence length="1225" mass="131963">MQIKSDAGNGPGPLFQQPTPPLFGGVPVDYGPRADDGRLILPKGMASKVELEEVPSSRHLWVGNVAQEVSEAYVADKFVKFGKLESVTVYPQRNYAFVNFINEHEAVNAKNKLQGSVLAGLRIRIEYAKGAKPSKQLWVGGICSTLRKEQIEAEFRKFGLVEDFIIMHDRKSALVHFAKLDDAVAAVEALNRKRMGNEELRVDFGRSQSSKKESKDDRSGVLHQSQSGALEAFRGPLDSLRNLPDDRGPVETFQGGFASRSNFPSLGGGKSDKDGEPSEILWVGFSLQTKVDDDKLIRAFIPYGEIQSVKTFPGRTYAFVQFRSVGEAIRAKTALEGKLFNDPRVSIRFSNSEIGPAENMRAGIFSPPARPEGTIFLDGTFKSDSILGHRMPPPVDRRVSSIGAPLSPGLRLGPDFSPSGNALGVGGRGMGPGTGLGRGVGRGHGLGSGGLIALNEKIDSSSRGRGGSFVPAAGQPARPSRPFDDEWDLPDEDIFNRESKRVRLGGFPQPPAENSGMNSKLDGQRFIPPNGSLGAYGSSVRLGMLHEVDDFKNGPGPRLNATPVRFDGPQPLASLPGPVSMMNHAIGAETRSSNSSESRLGVINEGWKWQGLVAKGGTPVCRARCFPVGKGIDLDLPDVINCTARTDLDMLAKHVHQAGDFGVVFFVPDGDVDVPPYQDFMSYLGEKHRAGVAKLSNGSTLFLVPPSEFSQAVLKVPGKNCLFGVVLKFQAQNAAYVQAPPPQQQQPQQQQIGFQSQMPYQHAFPEEPSQDSVAVVRAADQALQLGQGVTMPAGSSSQFIPAHLANIPLTPELIASLTALLPQQSSAIFQRNHIVPPINGVEAPTVRAPSAETLVNFPASASANDASLFPLSQNNLTLPSQSWPYLQQDQSGSLRGGFFAQSSGSLTSKPPEPSPMLQAQQQVQPQPQPQLQRQTQLQQHQHQPHSQARPPLPPLPPLQQNSHVLVSHITGTQHPGAGMVASVGQGFSQPLSMAFFPGPSPFNQLSAESISGQVFPQQLSTGNVPVQTQGIAAPQSQGYLGSGSSGPYLQQARPPLLSATAAPQLPADQLAQLTALLTQTQQQPAQQQAAQVLQQHYQQQLPTMASQHQQTFDNQAQQTRHSQQNLFAQQLQLSAMPQAAQPGWVQGSQGVVQADGVNWEGASPRSPQHSAISGIDYQQQQQQENVGDLEVERQKRFQATLHLAAALLQQMQQQQPKDPGGPEQH</sequence>
<protein>
    <submittedName>
        <fullName evidence="1">Uncharacterized protein</fullName>
    </submittedName>
</protein>
<dbReference type="EMBL" id="CM055096">
    <property type="protein sequence ID" value="KAJ7557459.1"/>
    <property type="molecule type" value="Genomic_DNA"/>
</dbReference>
<dbReference type="Proteomes" id="UP001162992">
    <property type="component" value="Chromosome 5"/>
</dbReference>
<accession>A0ACC2DSY6</accession>